<organism evidence="1 2">
    <name type="scientific">Bauhinia variegata</name>
    <name type="common">Purple orchid tree</name>
    <name type="synonym">Phanera variegata</name>
    <dbReference type="NCBI Taxonomy" id="167791"/>
    <lineage>
        <taxon>Eukaryota</taxon>
        <taxon>Viridiplantae</taxon>
        <taxon>Streptophyta</taxon>
        <taxon>Embryophyta</taxon>
        <taxon>Tracheophyta</taxon>
        <taxon>Spermatophyta</taxon>
        <taxon>Magnoliopsida</taxon>
        <taxon>eudicotyledons</taxon>
        <taxon>Gunneridae</taxon>
        <taxon>Pentapetalae</taxon>
        <taxon>rosids</taxon>
        <taxon>fabids</taxon>
        <taxon>Fabales</taxon>
        <taxon>Fabaceae</taxon>
        <taxon>Cercidoideae</taxon>
        <taxon>Cercideae</taxon>
        <taxon>Bauhiniinae</taxon>
        <taxon>Bauhinia</taxon>
    </lineage>
</organism>
<sequence>MEERKFVCKYCNKRFPCGKSLGGHIRTHMNEHSAQDHNKEKRNADRFKFDASRKRRKDIGSEAASAAAADGNYIYGLRENPKKTTRFVHTNTATLHQEKFCKECGKGFPSLKALCGHMACHSEKEKGSNKLESNSGFSEKQKLVMDSQSDTETSTPTHQRRSRSTRLKTLNDHPSPVHLGNGSSSVSEVEQEQEEVARCLMLLSKDFSHRGRLALLTDSSDNNSVVLEAKSPSVDTRITVNNGKKYVCNAYEIVEKKVNRETKLKSAEIAISDNSDSGYFRYGPKKGGSDVSIEGFFKNRNFNKLKVEKGSDFEPYGAETRKIQNKYRNRNTESRKLELGDVEYDESDVAKRTFNSKNGSFYHNSTGISCKKTANGILKDEIYDNGRNEWRYECFSNERVDVSYESTYESDENSTDTDSYPAVKIHGTKALNQKKTNMAKKKLMSKKSRGHECPVCHKIFKSGQALGGHKRSHFVGSSEENSLVIKQGPAAVPCLIDLNLPAPVDE</sequence>
<name>A0ACB9LS92_BAUVA</name>
<dbReference type="Proteomes" id="UP000828941">
    <property type="component" value="Chromosome 11"/>
</dbReference>
<proteinExistence type="predicted"/>
<keyword evidence="2" id="KW-1185">Reference proteome</keyword>
<comment type="caution">
    <text evidence="1">The sequence shown here is derived from an EMBL/GenBank/DDBJ whole genome shotgun (WGS) entry which is preliminary data.</text>
</comment>
<reference evidence="1 2" key="1">
    <citation type="journal article" date="2022" name="DNA Res.">
        <title>Chromosomal-level genome assembly of the orchid tree Bauhinia variegata (Leguminosae; Cercidoideae) supports the allotetraploid origin hypothesis of Bauhinia.</title>
        <authorList>
            <person name="Zhong Y."/>
            <person name="Chen Y."/>
            <person name="Zheng D."/>
            <person name="Pang J."/>
            <person name="Liu Y."/>
            <person name="Luo S."/>
            <person name="Meng S."/>
            <person name="Qian L."/>
            <person name="Wei D."/>
            <person name="Dai S."/>
            <person name="Zhou R."/>
        </authorList>
    </citation>
    <scope>NUCLEOTIDE SEQUENCE [LARGE SCALE GENOMIC DNA]</scope>
    <source>
        <strain evidence="1">BV-YZ2020</strain>
    </source>
</reference>
<accession>A0ACB9LS92</accession>
<gene>
    <name evidence="1" type="ORF">L6164_027031</name>
</gene>
<evidence type="ECO:0000313" key="2">
    <source>
        <dbReference type="Proteomes" id="UP000828941"/>
    </source>
</evidence>
<evidence type="ECO:0000313" key="1">
    <source>
        <dbReference type="EMBL" id="KAI4314091.1"/>
    </source>
</evidence>
<dbReference type="EMBL" id="CM039436">
    <property type="protein sequence ID" value="KAI4314091.1"/>
    <property type="molecule type" value="Genomic_DNA"/>
</dbReference>
<protein>
    <submittedName>
        <fullName evidence="1">Uncharacterized protein</fullName>
    </submittedName>
</protein>